<keyword evidence="6 7" id="KW-0472">Membrane</keyword>
<dbReference type="Gene3D" id="3.40.50.300">
    <property type="entry name" value="P-loop containing nucleotide triphosphate hydrolases"/>
    <property type="match status" value="1"/>
</dbReference>
<evidence type="ECO:0000256" key="2">
    <source>
        <dbReference type="ARBA" id="ARBA00022692"/>
    </source>
</evidence>
<dbReference type="GO" id="GO:0140359">
    <property type="term" value="F:ABC-type transporter activity"/>
    <property type="evidence" value="ECO:0007669"/>
    <property type="project" value="InterPro"/>
</dbReference>
<dbReference type="Gene3D" id="1.20.1560.10">
    <property type="entry name" value="ABC transporter type 1, transmembrane domain"/>
    <property type="match status" value="1"/>
</dbReference>
<dbReference type="InterPro" id="IPR003593">
    <property type="entry name" value="AAA+_ATPase"/>
</dbReference>
<comment type="caution">
    <text evidence="10">The sequence shown here is derived from an EMBL/GenBank/DDBJ whole genome shotgun (WGS) entry which is preliminary data.</text>
</comment>
<evidence type="ECO:0000256" key="1">
    <source>
        <dbReference type="ARBA" id="ARBA00004651"/>
    </source>
</evidence>
<protein>
    <submittedName>
        <fullName evidence="10">ABC transporter ATP-binding protein</fullName>
    </submittedName>
</protein>
<dbReference type="InterPro" id="IPR003439">
    <property type="entry name" value="ABC_transporter-like_ATP-bd"/>
</dbReference>
<dbReference type="PANTHER" id="PTHR24221:SF646">
    <property type="entry name" value="HAEMOLYSIN SECRETION ATP-BINDING PROTEIN"/>
    <property type="match status" value="1"/>
</dbReference>
<proteinExistence type="predicted"/>
<dbReference type="InterPro" id="IPR027417">
    <property type="entry name" value="P-loop_NTPase"/>
</dbReference>
<gene>
    <name evidence="10" type="ORF">E1293_15300</name>
</gene>
<dbReference type="GO" id="GO:0005524">
    <property type="term" value="F:ATP binding"/>
    <property type="evidence" value="ECO:0007669"/>
    <property type="project" value="UniProtKB-KW"/>
</dbReference>
<feature type="domain" description="ABC transmembrane type-1" evidence="9">
    <location>
        <begin position="31"/>
        <end position="304"/>
    </location>
</feature>
<dbReference type="Proteomes" id="UP000295578">
    <property type="component" value="Unassembled WGS sequence"/>
</dbReference>
<evidence type="ECO:0000256" key="5">
    <source>
        <dbReference type="ARBA" id="ARBA00022989"/>
    </source>
</evidence>
<sequence length="596" mass="63869">MRDTFRAFTTTIGFGFRAAPRHAAAQIAMEVLLSLAGPAIAYGGKLLVDAAVDGEARPAVIATALISAIVAGLIITIYYSVHCSFCVLERSQVVADRKLMRLIGGIHGLAHHEQSEYLDQVQRIREERESLAGMVNATAGLGSAVLGFVATAVLLARVHPGLLALVLLAVVSLLIARRANDLAIEAQEDTSETERLRRHLYDVGTAAPAGKELRVFGLVPELLTRHHRASDDVLDARNRADWRAARLGSLDALVNAAGFIGAIVAVLLLAMDGRATPGDVVLVVGLAMEMGEVISRTAEYGGEFLWTMEQARRLVWLERYAEDAAAAPADPAAPPAALTTGINLTDVTFRYPGSDRPVLENVSLHLPAGSVVSLVGDNGAGKTSLVKLLCDFYRPDEGQIIVDGRDLRDIPSEEWRDRVTGAFQDYVDFEFRARESVGVSSPSHIGDDAVLHTALDRADATAVVGGLPRGLDTQLGTTWGDGTDLSGGQWQRLALARGLLRPDPLLVVFDEPTAALDAQTEHALFDRFARAARAGAGGGTITLLVSHRFSTARMADIIVVLDGGRIREIGSHEELMSRGGLYAELYDIQSRAYLEA</sequence>
<accession>A0A4R5BAQ3</accession>
<dbReference type="InterPro" id="IPR039421">
    <property type="entry name" value="Type_1_exporter"/>
</dbReference>
<dbReference type="PROSITE" id="PS50893">
    <property type="entry name" value="ABC_TRANSPORTER_2"/>
    <property type="match status" value="1"/>
</dbReference>
<dbReference type="InterPro" id="IPR017871">
    <property type="entry name" value="ABC_transporter-like_CS"/>
</dbReference>
<dbReference type="GO" id="GO:0016887">
    <property type="term" value="F:ATP hydrolysis activity"/>
    <property type="evidence" value="ECO:0007669"/>
    <property type="project" value="InterPro"/>
</dbReference>
<dbReference type="PANTHER" id="PTHR24221">
    <property type="entry name" value="ATP-BINDING CASSETTE SUB-FAMILY B"/>
    <property type="match status" value="1"/>
</dbReference>
<keyword evidence="11" id="KW-1185">Reference proteome</keyword>
<feature type="transmembrane region" description="Helical" evidence="7">
    <location>
        <begin position="60"/>
        <end position="81"/>
    </location>
</feature>
<keyword evidence="2 7" id="KW-0812">Transmembrane</keyword>
<dbReference type="EMBL" id="SMKY01000057">
    <property type="protein sequence ID" value="TDD83151.1"/>
    <property type="molecule type" value="Genomic_DNA"/>
</dbReference>
<dbReference type="InterPro" id="IPR011527">
    <property type="entry name" value="ABC1_TM_dom"/>
</dbReference>
<dbReference type="GO" id="GO:0034040">
    <property type="term" value="F:ATPase-coupled lipid transmembrane transporter activity"/>
    <property type="evidence" value="ECO:0007669"/>
    <property type="project" value="TreeGrafter"/>
</dbReference>
<evidence type="ECO:0000259" key="9">
    <source>
        <dbReference type="PROSITE" id="PS50929"/>
    </source>
</evidence>
<dbReference type="Pfam" id="PF00005">
    <property type="entry name" value="ABC_tran"/>
    <property type="match status" value="1"/>
</dbReference>
<evidence type="ECO:0000256" key="4">
    <source>
        <dbReference type="ARBA" id="ARBA00022840"/>
    </source>
</evidence>
<dbReference type="PROSITE" id="PS50929">
    <property type="entry name" value="ABC_TM1F"/>
    <property type="match status" value="1"/>
</dbReference>
<dbReference type="InterPro" id="IPR036640">
    <property type="entry name" value="ABC1_TM_sf"/>
</dbReference>
<evidence type="ECO:0000256" key="3">
    <source>
        <dbReference type="ARBA" id="ARBA00022741"/>
    </source>
</evidence>
<evidence type="ECO:0000256" key="6">
    <source>
        <dbReference type="ARBA" id="ARBA00023136"/>
    </source>
</evidence>
<dbReference type="AlphaFoldDB" id="A0A4R5BAQ3"/>
<comment type="subcellular location">
    <subcellularLocation>
        <location evidence="1">Cell membrane</location>
        <topology evidence="1">Multi-pass membrane protein</topology>
    </subcellularLocation>
</comment>
<dbReference type="SUPFAM" id="SSF52540">
    <property type="entry name" value="P-loop containing nucleoside triphosphate hydrolases"/>
    <property type="match status" value="1"/>
</dbReference>
<dbReference type="SUPFAM" id="SSF90123">
    <property type="entry name" value="ABC transporter transmembrane region"/>
    <property type="match status" value="1"/>
</dbReference>
<reference evidence="10 11" key="1">
    <citation type="submission" date="2019-03" db="EMBL/GenBank/DDBJ databases">
        <title>Draft genome sequences of novel Actinobacteria.</title>
        <authorList>
            <person name="Sahin N."/>
            <person name="Ay H."/>
            <person name="Saygin H."/>
        </authorList>
    </citation>
    <scope>NUCLEOTIDE SEQUENCE [LARGE SCALE GENOMIC DNA]</scope>
    <source>
        <strain evidence="10 11">DSM 45941</strain>
    </source>
</reference>
<evidence type="ECO:0000313" key="10">
    <source>
        <dbReference type="EMBL" id="TDD83151.1"/>
    </source>
</evidence>
<evidence type="ECO:0000256" key="7">
    <source>
        <dbReference type="SAM" id="Phobius"/>
    </source>
</evidence>
<dbReference type="PROSITE" id="PS00211">
    <property type="entry name" value="ABC_TRANSPORTER_1"/>
    <property type="match status" value="1"/>
</dbReference>
<feature type="domain" description="ABC transporter" evidence="8">
    <location>
        <begin position="342"/>
        <end position="588"/>
    </location>
</feature>
<dbReference type="OrthoDB" id="9806127at2"/>
<feature type="transmembrane region" description="Helical" evidence="7">
    <location>
        <begin position="252"/>
        <end position="271"/>
    </location>
</feature>
<dbReference type="SMART" id="SM00382">
    <property type="entry name" value="AAA"/>
    <property type="match status" value="1"/>
</dbReference>
<dbReference type="RefSeq" id="WP_132198057.1">
    <property type="nucleotide sequence ID" value="NZ_SMKY01000057.1"/>
</dbReference>
<keyword evidence="5 7" id="KW-1133">Transmembrane helix</keyword>
<organism evidence="10 11">
    <name type="scientific">Actinomadura darangshiensis</name>
    <dbReference type="NCBI Taxonomy" id="705336"/>
    <lineage>
        <taxon>Bacteria</taxon>
        <taxon>Bacillati</taxon>
        <taxon>Actinomycetota</taxon>
        <taxon>Actinomycetes</taxon>
        <taxon>Streptosporangiales</taxon>
        <taxon>Thermomonosporaceae</taxon>
        <taxon>Actinomadura</taxon>
    </lineage>
</organism>
<evidence type="ECO:0000313" key="11">
    <source>
        <dbReference type="Proteomes" id="UP000295578"/>
    </source>
</evidence>
<name>A0A4R5BAQ3_9ACTN</name>
<keyword evidence="3" id="KW-0547">Nucleotide-binding</keyword>
<feature type="transmembrane region" description="Helical" evidence="7">
    <location>
        <begin position="158"/>
        <end position="176"/>
    </location>
</feature>
<keyword evidence="4 10" id="KW-0067">ATP-binding</keyword>
<feature type="transmembrane region" description="Helical" evidence="7">
    <location>
        <begin position="131"/>
        <end position="152"/>
    </location>
</feature>
<evidence type="ECO:0000259" key="8">
    <source>
        <dbReference type="PROSITE" id="PS50893"/>
    </source>
</evidence>
<dbReference type="GO" id="GO:0005886">
    <property type="term" value="C:plasma membrane"/>
    <property type="evidence" value="ECO:0007669"/>
    <property type="project" value="UniProtKB-SubCell"/>
</dbReference>